<organism evidence="1 2">
    <name type="scientific">Ustilaginoidea virens</name>
    <name type="common">Rice false smut fungus</name>
    <name type="synonym">Villosiclava virens</name>
    <dbReference type="NCBI Taxonomy" id="1159556"/>
    <lineage>
        <taxon>Eukaryota</taxon>
        <taxon>Fungi</taxon>
        <taxon>Dikarya</taxon>
        <taxon>Ascomycota</taxon>
        <taxon>Pezizomycotina</taxon>
        <taxon>Sordariomycetes</taxon>
        <taxon>Hypocreomycetidae</taxon>
        <taxon>Hypocreales</taxon>
        <taxon>Clavicipitaceae</taxon>
        <taxon>Ustilaginoidea</taxon>
    </lineage>
</organism>
<dbReference type="EMBL" id="CP072756">
    <property type="protein sequence ID" value="QUC21526.1"/>
    <property type="molecule type" value="Genomic_DNA"/>
</dbReference>
<name>A0A8E5MIZ8_USTVR</name>
<evidence type="ECO:0000313" key="1">
    <source>
        <dbReference type="EMBL" id="QUC21526.1"/>
    </source>
</evidence>
<protein>
    <submittedName>
        <fullName evidence="1">Uncharacterized protein</fullName>
    </submittedName>
</protein>
<proteinExistence type="predicted"/>
<keyword evidence="2" id="KW-1185">Reference proteome</keyword>
<dbReference type="KEGG" id="uvi:66066546"/>
<accession>A0A8E5MIZ8</accession>
<evidence type="ECO:0000313" key="2">
    <source>
        <dbReference type="Proteomes" id="UP000027002"/>
    </source>
</evidence>
<dbReference type="AlphaFoldDB" id="A0A8E5MIZ8"/>
<sequence>MYLSPPSVPRWLATPVVAKAGGVHYYPLLFRRCPEVVRLLCHDTPPFPPAWFLAGSGVLSCNPPLGLVAWFRAIVSSLPFCEL</sequence>
<dbReference type="RefSeq" id="XP_042999199.1">
    <property type="nucleotide sequence ID" value="XM_043143266.1"/>
</dbReference>
<dbReference type="GeneID" id="66066546"/>
<reference evidence="1" key="1">
    <citation type="submission" date="2020-03" db="EMBL/GenBank/DDBJ databases">
        <title>A mixture of massive structural variations and highly conserved coding sequences in Ustilaginoidea virens genome.</title>
        <authorList>
            <person name="Zhang K."/>
            <person name="Zhao Z."/>
            <person name="Zhang Z."/>
            <person name="Li Y."/>
            <person name="Hsiang T."/>
            <person name="Sun W."/>
        </authorList>
    </citation>
    <scope>NUCLEOTIDE SEQUENCE</scope>
    <source>
        <strain evidence="1">UV-8b</strain>
    </source>
</reference>
<gene>
    <name evidence="1" type="ORF">UV8b_05769</name>
</gene>
<dbReference type="Proteomes" id="UP000027002">
    <property type="component" value="Chromosome 4"/>
</dbReference>